<dbReference type="Proteomes" id="UP000595362">
    <property type="component" value="Chromosome"/>
</dbReference>
<gene>
    <name evidence="2" type="ORF">HYS17_10765</name>
</gene>
<sequence length="196" mass="21622">MADKDIIAAVTLLIALLSYVPYVMSICRGKTKPHAFSWIIWAAVTAIVFVAQMVDGGGSGAWVTGFSTACLTLIALLSLWRGEMSRTRSDWIVFCGAFAAIPLWLLTKDPFWSVCLVTAIDAVAYIPTLRKSWHKPYEEMAYKSALTAVKHAGTLLALHNLSIVTVIYPLVSLIMEVIVVTMLLARRWFVGKERSA</sequence>
<proteinExistence type="predicted"/>
<dbReference type="AlphaFoldDB" id="A0A7T5R1Y5"/>
<name>A0A7T5R1Y5_9BACT</name>
<keyword evidence="1" id="KW-0472">Membrane</keyword>
<organism evidence="2 3">
    <name type="scientific">Micavibrio aeruginosavorus</name>
    <dbReference type="NCBI Taxonomy" id="349221"/>
    <lineage>
        <taxon>Bacteria</taxon>
        <taxon>Pseudomonadati</taxon>
        <taxon>Bdellovibrionota</taxon>
        <taxon>Bdellovibrionia</taxon>
        <taxon>Bdellovibrionales</taxon>
        <taxon>Pseudobdellovibrionaceae</taxon>
        <taxon>Micavibrio</taxon>
    </lineage>
</organism>
<feature type="transmembrane region" description="Helical" evidence="1">
    <location>
        <begin position="35"/>
        <end position="54"/>
    </location>
</feature>
<dbReference type="EMBL" id="CP066681">
    <property type="protein sequence ID" value="QQG35966.1"/>
    <property type="molecule type" value="Genomic_DNA"/>
</dbReference>
<evidence type="ECO:0000256" key="1">
    <source>
        <dbReference type="SAM" id="Phobius"/>
    </source>
</evidence>
<feature type="transmembrane region" description="Helical" evidence="1">
    <location>
        <begin position="89"/>
        <end position="105"/>
    </location>
</feature>
<evidence type="ECO:0000313" key="2">
    <source>
        <dbReference type="EMBL" id="QQG35966.1"/>
    </source>
</evidence>
<feature type="transmembrane region" description="Helical" evidence="1">
    <location>
        <begin position="6"/>
        <end position="23"/>
    </location>
</feature>
<keyword evidence="1" id="KW-0812">Transmembrane</keyword>
<reference evidence="2 3" key="1">
    <citation type="submission" date="2020-07" db="EMBL/GenBank/DDBJ databases">
        <title>Huge and variable diversity of episymbiotic CPR bacteria and DPANN archaea in groundwater ecosystems.</title>
        <authorList>
            <person name="He C.Y."/>
            <person name="Keren R."/>
            <person name="Whittaker M."/>
            <person name="Farag I.F."/>
            <person name="Doudna J."/>
            <person name="Cate J.H.D."/>
            <person name="Banfield J.F."/>
        </authorList>
    </citation>
    <scope>NUCLEOTIDE SEQUENCE [LARGE SCALE GENOMIC DNA]</scope>
    <source>
        <strain evidence="2">NC_groundwater_70_Ag_B-0.1um_54_66</strain>
    </source>
</reference>
<feature type="transmembrane region" description="Helical" evidence="1">
    <location>
        <begin position="60"/>
        <end position="80"/>
    </location>
</feature>
<evidence type="ECO:0000313" key="3">
    <source>
        <dbReference type="Proteomes" id="UP000595362"/>
    </source>
</evidence>
<feature type="transmembrane region" description="Helical" evidence="1">
    <location>
        <begin position="166"/>
        <end position="185"/>
    </location>
</feature>
<accession>A0A7T5R1Y5</accession>
<protein>
    <submittedName>
        <fullName evidence="2">Uncharacterized protein</fullName>
    </submittedName>
</protein>
<keyword evidence="1" id="KW-1133">Transmembrane helix</keyword>